<dbReference type="EMBL" id="JPOS01000019">
    <property type="protein sequence ID" value="KGE88410.1"/>
    <property type="molecule type" value="Genomic_DNA"/>
</dbReference>
<keyword evidence="3 5" id="KW-1133">Transmembrane helix</keyword>
<evidence type="ECO:0000256" key="3">
    <source>
        <dbReference type="ARBA" id="ARBA00022989"/>
    </source>
</evidence>
<organism evidence="6 7">
    <name type="scientific">Phaeodactylibacter xiamenensis</name>
    <dbReference type="NCBI Taxonomy" id="1524460"/>
    <lineage>
        <taxon>Bacteria</taxon>
        <taxon>Pseudomonadati</taxon>
        <taxon>Bacteroidota</taxon>
        <taxon>Saprospiria</taxon>
        <taxon>Saprospirales</taxon>
        <taxon>Haliscomenobacteraceae</taxon>
        <taxon>Phaeodactylibacter</taxon>
    </lineage>
</organism>
<dbReference type="Proteomes" id="UP000029736">
    <property type="component" value="Unassembled WGS sequence"/>
</dbReference>
<evidence type="ECO:0000256" key="2">
    <source>
        <dbReference type="ARBA" id="ARBA00022692"/>
    </source>
</evidence>
<name>A0A098S8G4_9BACT</name>
<evidence type="ECO:0000313" key="6">
    <source>
        <dbReference type="EMBL" id="KGE88410.1"/>
    </source>
</evidence>
<dbReference type="Pfam" id="PF01758">
    <property type="entry name" value="SBF"/>
    <property type="match status" value="1"/>
</dbReference>
<feature type="transmembrane region" description="Helical" evidence="5">
    <location>
        <begin position="68"/>
        <end position="89"/>
    </location>
</feature>
<sequence length="294" mass="31668">MAFIDILIPVVLALTMFGVGTSLELSDFKEIVARPKLVALGLSLQMLFLPAVAFLVCLLLPVSNTWKLGIIILSLCPGGATSNFISYLLELKTALSISLTAINSLLILVTIPVGVNLGAEVFMHTSASFSLSVTETSLNVLLIVLLPVSLGLIFHRQFPVLAEHFKQPVKVVTTLLLAAVFAIKFFGGEESGGSQISWADIAVLAPVMLGFHLFTMFMSYWTANRIVKESAYDAITIGIEVGLQNTTLALLVATVMIGDEQMAEPTLVYAMFSFFTTLGFGYLAKWSADKHAAS</sequence>
<keyword evidence="2 5" id="KW-0812">Transmembrane</keyword>
<dbReference type="RefSeq" id="WP_044219083.1">
    <property type="nucleotide sequence ID" value="NZ_JBKAGJ010000017.1"/>
</dbReference>
<evidence type="ECO:0008006" key="8">
    <source>
        <dbReference type="Google" id="ProtNLM"/>
    </source>
</evidence>
<dbReference type="PANTHER" id="PTHR10361">
    <property type="entry name" value="SODIUM-BILE ACID COTRANSPORTER"/>
    <property type="match status" value="1"/>
</dbReference>
<protein>
    <recommendedName>
        <fullName evidence="8">Bile acid:sodium symporter</fullName>
    </recommendedName>
</protein>
<evidence type="ECO:0000313" key="7">
    <source>
        <dbReference type="Proteomes" id="UP000029736"/>
    </source>
</evidence>
<gene>
    <name evidence="6" type="ORF">IX84_09470</name>
</gene>
<proteinExistence type="predicted"/>
<keyword evidence="7" id="KW-1185">Reference proteome</keyword>
<feature type="transmembrane region" description="Helical" evidence="5">
    <location>
        <begin position="6"/>
        <end position="25"/>
    </location>
</feature>
<evidence type="ECO:0000256" key="1">
    <source>
        <dbReference type="ARBA" id="ARBA00004141"/>
    </source>
</evidence>
<feature type="transmembrane region" description="Helical" evidence="5">
    <location>
        <begin position="234"/>
        <end position="255"/>
    </location>
</feature>
<dbReference type="OrthoDB" id="9806785at2"/>
<reference evidence="6 7" key="1">
    <citation type="journal article" date="2014" name="Int. J. Syst. Evol. Microbiol.">
        <title>Phaeodactylibacter xiamenensis gen. nov., sp. nov., a member of the family Saprospiraceae isolated from the marine alga Phaeodactylum tricornutum.</title>
        <authorList>
            <person name="Chen Z.Jr."/>
            <person name="Lei X."/>
            <person name="Lai Q."/>
            <person name="Li Y."/>
            <person name="Zhang B."/>
            <person name="Zhang J."/>
            <person name="Zhang H."/>
            <person name="Yang L."/>
            <person name="Zheng W."/>
            <person name="Tian Y."/>
            <person name="Yu Z."/>
            <person name="Xu H.Jr."/>
            <person name="Zheng T."/>
        </authorList>
    </citation>
    <scope>NUCLEOTIDE SEQUENCE [LARGE SCALE GENOMIC DNA]</scope>
    <source>
        <strain evidence="6 7">KD52</strain>
    </source>
</reference>
<evidence type="ECO:0000256" key="4">
    <source>
        <dbReference type="ARBA" id="ARBA00023136"/>
    </source>
</evidence>
<dbReference type="AlphaFoldDB" id="A0A098S8G4"/>
<feature type="transmembrane region" description="Helical" evidence="5">
    <location>
        <begin position="37"/>
        <end position="62"/>
    </location>
</feature>
<dbReference type="PANTHER" id="PTHR10361:SF24">
    <property type="entry name" value="P3 PROTEIN"/>
    <property type="match status" value="1"/>
</dbReference>
<comment type="caution">
    <text evidence="6">The sequence shown here is derived from an EMBL/GenBank/DDBJ whole genome shotgun (WGS) entry which is preliminary data.</text>
</comment>
<comment type="subcellular location">
    <subcellularLocation>
        <location evidence="1">Membrane</location>
        <topology evidence="1">Multi-pass membrane protein</topology>
    </subcellularLocation>
</comment>
<dbReference type="InterPro" id="IPR038770">
    <property type="entry name" value="Na+/solute_symporter_sf"/>
</dbReference>
<feature type="transmembrane region" description="Helical" evidence="5">
    <location>
        <begin position="96"/>
        <end position="117"/>
    </location>
</feature>
<keyword evidence="4 5" id="KW-0472">Membrane</keyword>
<accession>A0A098S8G4</accession>
<dbReference type="InterPro" id="IPR004710">
    <property type="entry name" value="Bilac:Na_transpt"/>
</dbReference>
<dbReference type="Gene3D" id="1.20.1530.20">
    <property type="match status" value="1"/>
</dbReference>
<feature type="transmembrane region" description="Helical" evidence="5">
    <location>
        <begin position="267"/>
        <end position="284"/>
    </location>
</feature>
<dbReference type="STRING" id="1524460.IX84_09470"/>
<dbReference type="GO" id="GO:0016020">
    <property type="term" value="C:membrane"/>
    <property type="evidence" value="ECO:0007669"/>
    <property type="project" value="UniProtKB-SubCell"/>
</dbReference>
<feature type="transmembrane region" description="Helical" evidence="5">
    <location>
        <begin position="198"/>
        <end position="222"/>
    </location>
</feature>
<feature type="transmembrane region" description="Helical" evidence="5">
    <location>
        <begin position="137"/>
        <end position="155"/>
    </location>
</feature>
<feature type="transmembrane region" description="Helical" evidence="5">
    <location>
        <begin position="167"/>
        <end position="186"/>
    </location>
</feature>
<dbReference type="InterPro" id="IPR002657">
    <property type="entry name" value="BilAc:Na_symport/Acr3"/>
</dbReference>
<evidence type="ECO:0000256" key="5">
    <source>
        <dbReference type="SAM" id="Phobius"/>
    </source>
</evidence>